<dbReference type="AlphaFoldDB" id="A0A0B0PYV3"/>
<organism evidence="1 2">
    <name type="scientific">Gossypium arboreum</name>
    <name type="common">Tree cotton</name>
    <name type="synonym">Gossypium nanking</name>
    <dbReference type="NCBI Taxonomy" id="29729"/>
    <lineage>
        <taxon>Eukaryota</taxon>
        <taxon>Viridiplantae</taxon>
        <taxon>Streptophyta</taxon>
        <taxon>Embryophyta</taxon>
        <taxon>Tracheophyta</taxon>
        <taxon>Spermatophyta</taxon>
        <taxon>Magnoliopsida</taxon>
        <taxon>eudicotyledons</taxon>
        <taxon>Gunneridae</taxon>
        <taxon>Pentapetalae</taxon>
        <taxon>rosids</taxon>
        <taxon>malvids</taxon>
        <taxon>Malvales</taxon>
        <taxon>Malvaceae</taxon>
        <taxon>Malvoideae</taxon>
        <taxon>Gossypium</taxon>
    </lineage>
</organism>
<accession>A0A0B0PYV3</accession>
<evidence type="ECO:0000313" key="2">
    <source>
        <dbReference type="Proteomes" id="UP000032142"/>
    </source>
</evidence>
<reference evidence="2" key="1">
    <citation type="submission" date="2014-09" db="EMBL/GenBank/DDBJ databases">
        <authorList>
            <person name="Mudge J."/>
            <person name="Ramaraj T."/>
            <person name="Lindquist I.E."/>
            <person name="Bharti A.K."/>
            <person name="Sundararajan A."/>
            <person name="Cameron C.T."/>
            <person name="Woodward J.E."/>
            <person name="May G.D."/>
            <person name="Brubaker C."/>
            <person name="Broadhvest J."/>
            <person name="Wilkins T.A."/>
        </authorList>
    </citation>
    <scope>NUCLEOTIDE SEQUENCE</scope>
    <source>
        <strain evidence="2">cv. AKA8401</strain>
    </source>
</reference>
<sequence length="32" mass="3859">MFQPISNQKWSTRVPFLHMFSFENGVTYNSHK</sequence>
<dbReference type="Proteomes" id="UP000032142">
    <property type="component" value="Unassembled WGS sequence"/>
</dbReference>
<gene>
    <name evidence="1" type="ORF">F383_13414</name>
</gene>
<dbReference type="EMBL" id="KN455155">
    <property type="protein sequence ID" value="KHG30225.1"/>
    <property type="molecule type" value="Genomic_DNA"/>
</dbReference>
<name>A0A0B0PYV3_GOSAR</name>
<keyword evidence="2" id="KW-1185">Reference proteome</keyword>
<proteinExistence type="predicted"/>
<protein>
    <submittedName>
        <fullName evidence="1">Uncharacterized protein</fullName>
    </submittedName>
</protein>
<evidence type="ECO:0000313" key="1">
    <source>
        <dbReference type="EMBL" id="KHG30225.1"/>
    </source>
</evidence>